<proteinExistence type="predicted"/>
<keyword evidence="2" id="KW-1185">Reference proteome</keyword>
<protein>
    <submittedName>
        <fullName evidence="1">Uncharacterized protein</fullName>
    </submittedName>
</protein>
<dbReference type="AlphaFoldDB" id="A0AAD3XP72"/>
<reference evidence="1" key="1">
    <citation type="submission" date="2023-05" db="EMBL/GenBank/DDBJ databases">
        <title>Nepenthes gracilis genome sequencing.</title>
        <authorList>
            <person name="Fukushima K."/>
        </authorList>
    </citation>
    <scope>NUCLEOTIDE SEQUENCE</scope>
    <source>
        <strain evidence="1">SING2019-196</strain>
    </source>
</reference>
<sequence>MGVKHASPVMELRRGGVTFVKPNGYCSKAIPAVFAALYWRGLIPTLRQGLPWKARWQRLSGASGSWAVEGLLSSADYGMADVWSIGTLLAASRWGCADPGED</sequence>
<dbReference type="EMBL" id="BSYO01000011">
    <property type="protein sequence ID" value="GMH11654.1"/>
    <property type="molecule type" value="Genomic_DNA"/>
</dbReference>
<accession>A0AAD3XP72</accession>
<evidence type="ECO:0000313" key="2">
    <source>
        <dbReference type="Proteomes" id="UP001279734"/>
    </source>
</evidence>
<gene>
    <name evidence="1" type="ORF">Nepgr_013495</name>
</gene>
<name>A0AAD3XP72_NEPGR</name>
<comment type="caution">
    <text evidence="1">The sequence shown here is derived from an EMBL/GenBank/DDBJ whole genome shotgun (WGS) entry which is preliminary data.</text>
</comment>
<organism evidence="1 2">
    <name type="scientific">Nepenthes gracilis</name>
    <name type="common">Slender pitcher plant</name>
    <dbReference type="NCBI Taxonomy" id="150966"/>
    <lineage>
        <taxon>Eukaryota</taxon>
        <taxon>Viridiplantae</taxon>
        <taxon>Streptophyta</taxon>
        <taxon>Embryophyta</taxon>
        <taxon>Tracheophyta</taxon>
        <taxon>Spermatophyta</taxon>
        <taxon>Magnoliopsida</taxon>
        <taxon>eudicotyledons</taxon>
        <taxon>Gunneridae</taxon>
        <taxon>Pentapetalae</taxon>
        <taxon>Caryophyllales</taxon>
        <taxon>Nepenthaceae</taxon>
        <taxon>Nepenthes</taxon>
    </lineage>
</organism>
<dbReference type="Proteomes" id="UP001279734">
    <property type="component" value="Unassembled WGS sequence"/>
</dbReference>
<evidence type="ECO:0000313" key="1">
    <source>
        <dbReference type="EMBL" id="GMH11654.1"/>
    </source>
</evidence>